<evidence type="ECO:0000256" key="1">
    <source>
        <dbReference type="SAM" id="Phobius"/>
    </source>
</evidence>
<feature type="transmembrane region" description="Helical" evidence="1">
    <location>
        <begin position="82"/>
        <end position="103"/>
    </location>
</feature>
<dbReference type="Pfam" id="PF08570">
    <property type="entry name" value="DUF1761"/>
    <property type="match status" value="1"/>
</dbReference>
<reference evidence="2" key="1">
    <citation type="submission" date="2022-10" db="EMBL/GenBank/DDBJ databases">
        <title>YIM 151497 complete genome.</title>
        <authorList>
            <person name="Chen X."/>
        </authorList>
    </citation>
    <scope>NUCLEOTIDE SEQUENCE</scope>
    <source>
        <strain evidence="2">YIM 151497</strain>
    </source>
</reference>
<dbReference type="RefSeq" id="WP_264226044.1">
    <property type="nucleotide sequence ID" value="NZ_CP107716.1"/>
</dbReference>
<sequence length="137" mass="14488">MDYLSVNWLAVLLAMIASMALGAAWYMTLSKQWIAATGKTTDEIMAGSGGQATPFIWGAAMQLVMAYFLALLTPAIMGEVTIASAVTVGIHLWAGFMVTSMILNHRYQGASWSLAVIDGGYLLGVMIVQGVVIGLLG</sequence>
<dbReference type="EMBL" id="CP107716">
    <property type="protein sequence ID" value="UYQ72411.1"/>
    <property type="molecule type" value="Genomic_DNA"/>
</dbReference>
<feature type="transmembrane region" description="Helical" evidence="1">
    <location>
        <begin position="115"/>
        <end position="136"/>
    </location>
</feature>
<dbReference type="Proteomes" id="UP001163882">
    <property type="component" value="Chromosome"/>
</dbReference>
<keyword evidence="1" id="KW-1133">Transmembrane helix</keyword>
<dbReference type="InterPro" id="IPR013879">
    <property type="entry name" value="DUF1761"/>
</dbReference>
<accession>A0ABY6IP66</accession>
<proteinExistence type="predicted"/>
<name>A0ABY6IP66_9HYPH</name>
<gene>
    <name evidence="2" type="ORF">OF122_01065</name>
</gene>
<protein>
    <submittedName>
        <fullName evidence="2">DUF1761 domain-containing protein</fullName>
    </submittedName>
</protein>
<keyword evidence="1" id="KW-0472">Membrane</keyword>
<feature type="transmembrane region" description="Helical" evidence="1">
    <location>
        <begin position="6"/>
        <end position="29"/>
    </location>
</feature>
<keyword evidence="1" id="KW-0812">Transmembrane</keyword>
<evidence type="ECO:0000313" key="2">
    <source>
        <dbReference type="EMBL" id="UYQ72411.1"/>
    </source>
</evidence>
<keyword evidence="3" id="KW-1185">Reference proteome</keyword>
<feature type="transmembrane region" description="Helical" evidence="1">
    <location>
        <begin position="55"/>
        <end position="76"/>
    </location>
</feature>
<organism evidence="2 3">
    <name type="scientific">Pelagibacterium flavum</name>
    <dbReference type="NCBI Taxonomy" id="2984530"/>
    <lineage>
        <taxon>Bacteria</taxon>
        <taxon>Pseudomonadati</taxon>
        <taxon>Pseudomonadota</taxon>
        <taxon>Alphaproteobacteria</taxon>
        <taxon>Hyphomicrobiales</taxon>
        <taxon>Devosiaceae</taxon>
        <taxon>Pelagibacterium</taxon>
    </lineage>
</organism>
<evidence type="ECO:0000313" key="3">
    <source>
        <dbReference type="Proteomes" id="UP001163882"/>
    </source>
</evidence>